<dbReference type="GeneID" id="54279358"/>
<sequence length="139" mass="15615">MAKAASRVLTMSSCLCPISKARRTIQHPNRLVMGLPSFGPCRRMRACRPEVANERVPRSEVNYFADWLIQALRNLSRSPAGGNAPGPGSILWWPDAGSTDLPRESEIHAMLFSSVQLRTRKTRWDENRRRAGDGRVELS</sequence>
<organism evidence="1 2">
    <name type="scientific">Aaosphaeria arxii CBS 175.79</name>
    <dbReference type="NCBI Taxonomy" id="1450172"/>
    <lineage>
        <taxon>Eukaryota</taxon>
        <taxon>Fungi</taxon>
        <taxon>Dikarya</taxon>
        <taxon>Ascomycota</taxon>
        <taxon>Pezizomycotina</taxon>
        <taxon>Dothideomycetes</taxon>
        <taxon>Pleosporomycetidae</taxon>
        <taxon>Pleosporales</taxon>
        <taxon>Pleosporales incertae sedis</taxon>
        <taxon>Aaosphaeria</taxon>
    </lineage>
</organism>
<dbReference type="RefSeq" id="XP_033382657.1">
    <property type="nucleotide sequence ID" value="XM_033521961.1"/>
</dbReference>
<keyword evidence="2" id="KW-1185">Reference proteome</keyword>
<protein>
    <submittedName>
        <fullName evidence="1">Uncharacterized protein</fullName>
    </submittedName>
</protein>
<gene>
    <name evidence="1" type="ORF">BU24DRAFT_213001</name>
</gene>
<accession>A0A6A5XM41</accession>
<reference evidence="1" key="1">
    <citation type="journal article" date="2020" name="Stud. Mycol.">
        <title>101 Dothideomycetes genomes: a test case for predicting lifestyles and emergence of pathogens.</title>
        <authorList>
            <person name="Haridas S."/>
            <person name="Albert R."/>
            <person name="Binder M."/>
            <person name="Bloem J."/>
            <person name="Labutti K."/>
            <person name="Salamov A."/>
            <person name="Andreopoulos B."/>
            <person name="Baker S."/>
            <person name="Barry K."/>
            <person name="Bills G."/>
            <person name="Bluhm B."/>
            <person name="Cannon C."/>
            <person name="Castanera R."/>
            <person name="Culley D."/>
            <person name="Daum C."/>
            <person name="Ezra D."/>
            <person name="Gonzalez J."/>
            <person name="Henrissat B."/>
            <person name="Kuo A."/>
            <person name="Liang C."/>
            <person name="Lipzen A."/>
            <person name="Lutzoni F."/>
            <person name="Magnuson J."/>
            <person name="Mondo S."/>
            <person name="Nolan M."/>
            <person name="Ohm R."/>
            <person name="Pangilinan J."/>
            <person name="Park H.-J."/>
            <person name="Ramirez L."/>
            <person name="Alfaro M."/>
            <person name="Sun H."/>
            <person name="Tritt A."/>
            <person name="Yoshinaga Y."/>
            <person name="Zwiers L.-H."/>
            <person name="Turgeon B."/>
            <person name="Goodwin S."/>
            <person name="Spatafora J."/>
            <person name="Crous P."/>
            <person name="Grigoriev I."/>
        </authorList>
    </citation>
    <scope>NUCLEOTIDE SEQUENCE</scope>
    <source>
        <strain evidence="1">CBS 175.79</strain>
    </source>
</reference>
<evidence type="ECO:0000313" key="2">
    <source>
        <dbReference type="Proteomes" id="UP000799778"/>
    </source>
</evidence>
<name>A0A6A5XM41_9PLEO</name>
<dbReference type="Proteomes" id="UP000799778">
    <property type="component" value="Unassembled WGS sequence"/>
</dbReference>
<dbReference type="AlphaFoldDB" id="A0A6A5XM41"/>
<dbReference type="EMBL" id="ML978070">
    <property type="protein sequence ID" value="KAF2014318.1"/>
    <property type="molecule type" value="Genomic_DNA"/>
</dbReference>
<proteinExistence type="predicted"/>
<evidence type="ECO:0000313" key="1">
    <source>
        <dbReference type="EMBL" id="KAF2014318.1"/>
    </source>
</evidence>